<sequence>MIAFQTFVRADRAAVCELRVRDMFGMWRISIKELAEYRVNAKSFPQLRLCHACPFQRSTVNHAVSVLIFPPHPIWQ</sequence>
<accession>Q8UIJ9</accession>
<name>Q8UIJ9_AGRFC</name>
<proteinExistence type="predicted"/>
<dbReference type="BioCyc" id="AGRO:ATU0295-MONOMER"/>
<evidence type="ECO:0000313" key="2">
    <source>
        <dbReference type="Proteomes" id="UP000000813"/>
    </source>
</evidence>
<dbReference type="Proteomes" id="UP000000813">
    <property type="component" value="Chromosome circular"/>
</dbReference>
<protein>
    <submittedName>
        <fullName evidence="1">Uncharacterized protein</fullName>
    </submittedName>
</protein>
<dbReference type="PIR" id="AG2612">
    <property type="entry name" value="AG2612"/>
</dbReference>
<dbReference type="EMBL" id="AE007869">
    <property type="protein sequence ID" value="AAL41317.1"/>
    <property type="molecule type" value="Genomic_DNA"/>
</dbReference>
<reference evidence="1 2" key="1">
    <citation type="journal article" date="2001" name="Science">
        <title>The genome of the natural genetic engineer Agrobacterium tumefaciens C58.</title>
        <authorList>
            <person name="Wood D.W."/>
            <person name="Setubal J.C."/>
            <person name="Kaul R."/>
            <person name="Monks D.E."/>
            <person name="Kitajima J.P."/>
            <person name="Okura V.K."/>
            <person name="Zhou Y."/>
            <person name="Chen L."/>
            <person name="Wood G.E."/>
            <person name="Almeida N.F.Jr."/>
            <person name="Woo L."/>
            <person name="Chen Y."/>
            <person name="Paulsen I.T."/>
            <person name="Eisen J.A."/>
            <person name="Karp P.D."/>
            <person name="Bovee D.Sr."/>
            <person name="Chapman P."/>
            <person name="Clendenning J."/>
            <person name="Deatherage G."/>
            <person name="Gillet W."/>
            <person name="Grant C."/>
            <person name="Kutyavin T."/>
            <person name="Levy R."/>
            <person name="Li M.J."/>
            <person name="McClelland E."/>
            <person name="Palmieri A."/>
            <person name="Raymond C."/>
            <person name="Rouse G."/>
            <person name="Saenphimmachak C."/>
            <person name="Wu Z."/>
            <person name="Romero P."/>
            <person name="Gordon D."/>
            <person name="Zhang S."/>
            <person name="Yoo H."/>
            <person name="Tao Y."/>
            <person name="Biddle P."/>
            <person name="Jung M."/>
            <person name="Krespan W."/>
            <person name="Perry M."/>
            <person name="Gordon-Kamm B."/>
            <person name="Liao L."/>
            <person name="Kim S."/>
            <person name="Hendrick C."/>
            <person name="Zhao Z.Y."/>
            <person name="Dolan M."/>
            <person name="Chumley F."/>
            <person name="Tingey S.V."/>
            <person name="Tomb J.F."/>
            <person name="Gordon M.P."/>
            <person name="Olson M.V."/>
            <person name="Nester E.W."/>
        </authorList>
    </citation>
    <scope>NUCLEOTIDE SEQUENCE [LARGE SCALE GENOMIC DNA]</scope>
    <source>
        <strain evidence="2">C58 / ATCC 33970</strain>
    </source>
</reference>
<dbReference type="KEGG" id="atu:Atu0295"/>
<dbReference type="EnsemblBacteria" id="AAL41317">
    <property type="protein sequence ID" value="AAL41317"/>
    <property type="gene ID" value="Atu0295"/>
</dbReference>
<reference evidence="1 2" key="2">
    <citation type="journal article" date="2001" name="Science">
        <title>Genome sequence of the plant pathogen and biotechnology agent Agrobacterium tumefaciens C58.</title>
        <authorList>
            <person name="Goodner B."/>
            <person name="Hinkle G."/>
            <person name="Gattung S."/>
            <person name="Miller N."/>
            <person name="Blanchard M."/>
            <person name="Qurollo B."/>
            <person name="Goldman B.S."/>
            <person name="Cao Y."/>
            <person name="Askenazi M."/>
            <person name="Halling C."/>
            <person name="Mullin L."/>
            <person name="Houmiel K."/>
            <person name="Gordon J."/>
            <person name="Vaudin M."/>
            <person name="Iartchouk O."/>
            <person name="Epp A."/>
            <person name="Liu F."/>
            <person name="Wollam C."/>
            <person name="Allinger M."/>
            <person name="Doughty D."/>
            <person name="Scott C."/>
            <person name="Lappas C."/>
            <person name="Markelz B."/>
            <person name="Flanagan C."/>
            <person name="Crowell C."/>
            <person name="Gurson J."/>
            <person name="Lomo C."/>
            <person name="Sear C."/>
            <person name="Strub G."/>
            <person name="Cielo C."/>
            <person name="Slater S."/>
        </authorList>
    </citation>
    <scope>NUCLEOTIDE SEQUENCE [LARGE SCALE GENOMIC DNA]</scope>
    <source>
        <strain evidence="2">C58 / ATCC 33970</strain>
    </source>
</reference>
<evidence type="ECO:0000313" key="1">
    <source>
        <dbReference type="EMBL" id="AAL41317.1"/>
    </source>
</evidence>
<dbReference type="HOGENOM" id="CLU_2646434_0_0_5"/>
<dbReference type="AlphaFoldDB" id="Q8UIJ9"/>
<keyword evidence="2" id="KW-1185">Reference proteome</keyword>
<dbReference type="OrthoDB" id="8289008at2"/>
<gene>
    <name evidence="1" type="ordered locus">Atu0295</name>
</gene>
<organism evidence="1 2">
    <name type="scientific">Agrobacterium fabrum (strain C58 / ATCC 33970)</name>
    <name type="common">Agrobacterium tumefaciens (strain C58)</name>
    <dbReference type="NCBI Taxonomy" id="176299"/>
    <lineage>
        <taxon>Bacteria</taxon>
        <taxon>Pseudomonadati</taxon>
        <taxon>Pseudomonadota</taxon>
        <taxon>Alphaproteobacteria</taxon>
        <taxon>Hyphomicrobiales</taxon>
        <taxon>Rhizobiaceae</taxon>
        <taxon>Rhizobium/Agrobacterium group</taxon>
        <taxon>Agrobacterium</taxon>
        <taxon>Agrobacterium tumefaciens complex</taxon>
    </lineage>
</organism>